<dbReference type="InterPro" id="IPR007420">
    <property type="entry name" value="DUF465"/>
</dbReference>
<keyword evidence="3" id="KW-1185">Reference proteome</keyword>
<proteinExistence type="predicted"/>
<evidence type="ECO:0000256" key="1">
    <source>
        <dbReference type="SAM" id="Coils"/>
    </source>
</evidence>
<feature type="coiled-coil region" evidence="1">
    <location>
        <begin position="7"/>
        <end position="55"/>
    </location>
</feature>
<gene>
    <name evidence="2" type="ORF">EBB79_02080</name>
</gene>
<dbReference type="EMBL" id="CP033219">
    <property type="protein sequence ID" value="AZV76801.1"/>
    <property type="molecule type" value="Genomic_DNA"/>
</dbReference>
<dbReference type="Pfam" id="PF04325">
    <property type="entry name" value="DUF465"/>
    <property type="match status" value="1"/>
</dbReference>
<evidence type="ECO:0000313" key="3">
    <source>
        <dbReference type="Proteomes" id="UP000283063"/>
    </source>
</evidence>
<protein>
    <submittedName>
        <fullName evidence="2">DUF465 domain-containing protein</fullName>
    </submittedName>
</protein>
<organism evidence="2 3">
    <name type="scientific">Parasedimentitalea marina</name>
    <dbReference type="NCBI Taxonomy" id="2483033"/>
    <lineage>
        <taxon>Bacteria</taxon>
        <taxon>Pseudomonadati</taxon>
        <taxon>Pseudomonadota</taxon>
        <taxon>Alphaproteobacteria</taxon>
        <taxon>Rhodobacterales</taxon>
        <taxon>Paracoccaceae</taxon>
        <taxon>Parasedimentitalea</taxon>
    </lineage>
</organism>
<dbReference type="InterPro" id="IPR038444">
    <property type="entry name" value="DUF465_sf"/>
</dbReference>
<dbReference type="Proteomes" id="UP000283063">
    <property type="component" value="Chromosome"/>
</dbReference>
<evidence type="ECO:0000313" key="2">
    <source>
        <dbReference type="EMBL" id="AZV76801.1"/>
    </source>
</evidence>
<dbReference type="KEGG" id="sedi:EBB79_02080"/>
<keyword evidence="1" id="KW-0175">Coiled coil</keyword>
<dbReference type="AlphaFoldDB" id="A0A3T0MYG4"/>
<accession>A0A3T0MYG4</accession>
<name>A0A3T0MYG4_9RHOB</name>
<sequence>MSLSSHLVELKKKHETLSSEVEVAQRAPSTDGLEIAEMKKQKLKLKEEIERLSHVELT</sequence>
<dbReference type="Gene3D" id="6.10.280.50">
    <property type="match status" value="1"/>
</dbReference>
<reference evidence="2 3" key="1">
    <citation type="submission" date="2018-10" db="EMBL/GenBank/DDBJ databases">
        <title>Parasedimentitalea marina sp. nov., a psychrophilic bacterium isolated from deep seawater of the New Britain Trench.</title>
        <authorList>
            <person name="Cao J."/>
        </authorList>
    </citation>
    <scope>NUCLEOTIDE SEQUENCE [LARGE SCALE GENOMIC DNA]</scope>
    <source>
        <strain evidence="2 3">W43</strain>
    </source>
</reference>
<dbReference type="OrthoDB" id="7362854at2"/>
<dbReference type="RefSeq" id="WP_127747242.1">
    <property type="nucleotide sequence ID" value="NZ_CP033219.1"/>
</dbReference>